<dbReference type="RefSeq" id="XP_005095908.1">
    <property type="nucleotide sequence ID" value="XM_005095851.3"/>
</dbReference>
<dbReference type="InterPro" id="IPR040233">
    <property type="entry name" value="CCD97-like_C"/>
</dbReference>
<feature type="region of interest" description="Disordered" evidence="1">
    <location>
        <begin position="37"/>
        <end position="56"/>
    </location>
</feature>
<feature type="region of interest" description="Disordered" evidence="1">
    <location>
        <begin position="195"/>
        <end position="252"/>
    </location>
</feature>
<dbReference type="PANTHER" id="PTHR31840">
    <property type="entry name" value="COILED-COIL DOMAIN-CONTAINING PROTEIN 97"/>
    <property type="match status" value="1"/>
</dbReference>
<evidence type="ECO:0000313" key="3">
    <source>
        <dbReference type="Proteomes" id="UP000694888"/>
    </source>
</evidence>
<feature type="domain" description="CCD97-like C-terminal" evidence="2">
    <location>
        <begin position="120"/>
        <end position="301"/>
    </location>
</feature>
<gene>
    <name evidence="4" type="primary">LOC101853779</name>
</gene>
<evidence type="ECO:0000313" key="4">
    <source>
        <dbReference type="RefSeq" id="XP_005095908.1"/>
    </source>
</evidence>
<protein>
    <submittedName>
        <fullName evidence="4">Coiled-coil domain-containing protein 97</fullName>
    </submittedName>
</protein>
<evidence type="ECO:0000256" key="1">
    <source>
        <dbReference type="SAM" id="MobiDB-lite"/>
    </source>
</evidence>
<proteinExistence type="predicted"/>
<dbReference type="GeneID" id="101853779"/>
<sequence length="401" mass="46016">MASVETDAVTKEHALLPESSATSTEKEKMKKDMISRLSGTDAHFRHQQRGEPDLGHEEKANIALDILHKSPAKFLERFSQYLTQEDTAYFEDMKGDYMIDFYLKEISKRCADTNHNMVKNRRYQALQKLVDEGEYFSQNEMKWRDPLLFEQMVGQYETEAEQDAREIDRSDLKFSSILLKHMDANTNKQLYDKMKEMEDGQDEEEEESSDEDDMEKNDTEGEMDEEEVEDLEKDRELEDDESEISEADRSHLKTEFLRIMQERFLSGQDANFDYGAVDSNTDYDSLDILGHDAEEKYFDAEDPESRMSQESSDQEPACVTRACADSSSTCTTGLLKPHGDHQSGEARVAGGGELLLDLRTGLRGMGLKEKSEGEEEVEDYMSYEPSEELVQESQDGNVAER</sequence>
<evidence type="ECO:0000259" key="2">
    <source>
        <dbReference type="Pfam" id="PF09747"/>
    </source>
</evidence>
<organism evidence="3 4">
    <name type="scientific">Aplysia californica</name>
    <name type="common">California sea hare</name>
    <dbReference type="NCBI Taxonomy" id="6500"/>
    <lineage>
        <taxon>Eukaryota</taxon>
        <taxon>Metazoa</taxon>
        <taxon>Spiralia</taxon>
        <taxon>Lophotrochozoa</taxon>
        <taxon>Mollusca</taxon>
        <taxon>Gastropoda</taxon>
        <taxon>Heterobranchia</taxon>
        <taxon>Euthyneura</taxon>
        <taxon>Tectipleura</taxon>
        <taxon>Aplysiida</taxon>
        <taxon>Aplysioidea</taxon>
        <taxon>Aplysiidae</taxon>
        <taxon>Aplysia</taxon>
    </lineage>
</organism>
<feature type="region of interest" description="Disordered" evidence="1">
    <location>
        <begin position="1"/>
        <end position="32"/>
    </location>
</feature>
<feature type="compositionally biased region" description="Basic and acidic residues" evidence="1">
    <location>
        <begin position="42"/>
        <end position="56"/>
    </location>
</feature>
<feature type="compositionally biased region" description="Acidic residues" evidence="1">
    <location>
        <begin position="199"/>
        <end position="245"/>
    </location>
</feature>
<dbReference type="Pfam" id="PF09747">
    <property type="entry name" value="CCD97-like_C"/>
    <property type="match status" value="1"/>
</dbReference>
<feature type="region of interest" description="Disordered" evidence="1">
    <location>
        <begin position="363"/>
        <end position="401"/>
    </location>
</feature>
<dbReference type="Proteomes" id="UP000694888">
    <property type="component" value="Unplaced"/>
</dbReference>
<dbReference type="PANTHER" id="PTHR31840:SF1">
    <property type="entry name" value="COILED-COIL DOMAIN-CONTAINING PROTEIN 97"/>
    <property type="match status" value="1"/>
</dbReference>
<feature type="compositionally biased region" description="Polar residues" evidence="1">
    <location>
        <begin position="391"/>
        <end position="401"/>
    </location>
</feature>
<dbReference type="InterPro" id="IPR018613">
    <property type="entry name" value="Ccdc97-like"/>
</dbReference>
<name>A0ABM0JKL4_APLCA</name>
<feature type="compositionally biased region" description="Acidic residues" evidence="1">
    <location>
        <begin position="372"/>
        <end position="390"/>
    </location>
</feature>
<keyword evidence="3" id="KW-1185">Reference proteome</keyword>
<accession>A0ABM0JKL4</accession>
<reference evidence="4" key="1">
    <citation type="submission" date="2025-08" db="UniProtKB">
        <authorList>
            <consortium name="RefSeq"/>
        </authorList>
    </citation>
    <scope>IDENTIFICATION</scope>
</reference>